<dbReference type="Proteomes" id="UP000183200">
    <property type="component" value="Unassembled WGS sequence"/>
</dbReference>
<dbReference type="RefSeq" id="WP_074609703.1">
    <property type="nucleotide sequence ID" value="NZ_FNGY01000006.1"/>
</dbReference>
<sequence>MNTKRLLIAGLIGMMTVCLSTKSQAQSAKITLSPELLIPFSRAYNVGIGGILEAEWAVEKKLGLTLATGVETLFPKYDYYSNYTFLPLKGGVKYFVDPKVFINFNLGAAIGFNDAGTNFLVGGGVGYKFNNRIDAGIRVEDAGTSYAALRVGFRL</sequence>
<gene>
    <name evidence="2" type="ORF">SAMN05421820_106356</name>
</gene>
<dbReference type="AlphaFoldDB" id="A0A1G9Z7L1"/>
<keyword evidence="3" id="KW-1185">Reference proteome</keyword>
<proteinExistence type="predicted"/>
<feature type="chain" id="PRO_5010367363" description="Outer membrane protein beta-barrel domain-containing protein" evidence="1">
    <location>
        <begin position="26"/>
        <end position="155"/>
    </location>
</feature>
<evidence type="ECO:0000313" key="3">
    <source>
        <dbReference type="Proteomes" id="UP000183200"/>
    </source>
</evidence>
<keyword evidence="1" id="KW-0732">Signal</keyword>
<evidence type="ECO:0000256" key="1">
    <source>
        <dbReference type="SAM" id="SignalP"/>
    </source>
</evidence>
<protein>
    <recommendedName>
        <fullName evidence="4">Outer membrane protein beta-barrel domain-containing protein</fullName>
    </recommendedName>
</protein>
<evidence type="ECO:0000313" key="2">
    <source>
        <dbReference type="EMBL" id="SDN16536.1"/>
    </source>
</evidence>
<feature type="signal peptide" evidence="1">
    <location>
        <begin position="1"/>
        <end position="25"/>
    </location>
</feature>
<dbReference type="OrthoDB" id="657299at2"/>
<evidence type="ECO:0008006" key="4">
    <source>
        <dbReference type="Google" id="ProtNLM"/>
    </source>
</evidence>
<dbReference type="EMBL" id="FNGY01000006">
    <property type="protein sequence ID" value="SDN16536.1"/>
    <property type="molecule type" value="Genomic_DNA"/>
</dbReference>
<organism evidence="2 3">
    <name type="scientific">Pedobacter steynii</name>
    <dbReference type="NCBI Taxonomy" id="430522"/>
    <lineage>
        <taxon>Bacteria</taxon>
        <taxon>Pseudomonadati</taxon>
        <taxon>Bacteroidota</taxon>
        <taxon>Sphingobacteriia</taxon>
        <taxon>Sphingobacteriales</taxon>
        <taxon>Sphingobacteriaceae</taxon>
        <taxon>Pedobacter</taxon>
    </lineage>
</organism>
<accession>A0A1G9Z7L1</accession>
<reference evidence="3" key="1">
    <citation type="submission" date="2016-10" db="EMBL/GenBank/DDBJ databases">
        <authorList>
            <person name="Varghese N."/>
            <person name="Submissions S."/>
        </authorList>
    </citation>
    <scope>NUCLEOTIDE SEQUENCE [LARGE SCALE GENOMIC DNA]</scope>
    <source>
        <strain evidence="3">DSM 19110</strain>
    </source>
</reference>
<name>A0A1G9Z7L1_9SPHI</name>